<comment type="function">
    <text evidence="4">Inhibits the enzyme activity of ATPase.</text>
</comment>
<comment type="caution">
    <text evidence="6">The sequence shown here is derived from an EMBL/GenBank/DDBJ whole genome shotgun (WGS) entry which is preliminary data.</text>
</comment>
<evidence type="ECO:0000256" key="5">
    <source>
        <dbReference type="SAM" id="MobiDB-lite"/>
    </source>
</evidence>
<dbReference type="InterPro" id="IPR007648">
    <property type="entry name" value="ATPase_inhibitor_mt"/>
</dbReference>
<sequence>MESQGIQQHQQTIISFKEQMYRQAISRLVKLLPKGRMTLSTTARVMASGDTGAPRAGGSRADDSFSSREKSNENLGIRIREREKLNELRNKISEQHEHLNRLEEHL</sequence>
<dbReference type="GO" id="GO:0042030">
    <property type="term" value="F:ATPase inhibitor activity"/>
    <property type="evidence" value="ECO:0007669"/>
    <property type="project" value="InterPro"/>
</dbReference>
<dbReference type="GO" id="GO:0005739">
    <property type="term" value="C:mitochondrion"/>
    <property type="evidence" value="ECO:0007669"/>
    <property type="project" value="UniProtKB-SubCell"/>
</dbReference>
<organism evidence="6 7">
    <name type="scientific">Golovinomyces cichoracearum</name>
    <dbReference type="NCBI Taxonomy" id="62708"/>
    <lineage>
        <taxon>Eukaryota</taxon>
        <taxon>Fungi</taxon>
        <taxon>Dikarya</taxon>
        <taxon>Ascomycota</taxon>
        <taxon>Pezizomycotina</taxon>
        <taxon>Leotiomycetes</taxon>
        <taxon>Erysiphales</taxon>
        <taxon>Erysiphaceae</taxon>
        <taxon>Golovinomyces</taxon>
    </lineage>
</organism>
<evidence type="ECO:0000256" key="3">
    <source>
        <dbReference type="ARBA" id="ARBA00023128"/>
    </source>
</evidence>
<feature type="region of interest" description="Disordered" evidence="5">
    <location>
        <begin position="44"/>
        <end position="76"/>
    </location>
</feature>
<dbReference type="AlphaFoldDB" id="A0A420IEH4"/>
<gene>
    <name evidence="6" type="ORF">GcM1_246135</name>
</gene>
<keyword evidence="3" id="KW-0496">Mitochondrion</keyword>
<dbReference type="Proteomes" id="UP000285326">
    <property type="component" value="Unassembled WGS sequence"/>
</dbReference>
<feature type="compositionally biased region" description="Basic and acidic residues" evidence="5">
    <location>
        <begin position="60"/>
        <end position="76"/>
    </location>
</feature>
<comment type="subcellular location">
    <subcellularLocation>
        <location evidence="1">Mitochondrion</location>
    </subcellularLocation>
</comment>
<reference evidence="6 7" key="1">
    <citation type="journal article" date="2018" name="BMC Genomics">
        <title>Comparative genome analyses reveal sequence features reflecting distinct modes of host-adaptation between dicot and monocot powdery mildew.</title>
        <authorList>
            <person name="Wu Y."/>
            <person name="Ma X."/>
            <person name="Pan Z."/>
            <person name="Kale S.D."/>
            <person name="Song Y."/>
            <person name="King H."/>
            <person name="Zhang Q."/>
            <person name="Presley C."/>
            <person name="Deng X."/>
            <person name="Wei C.I."/>
            <person name="Xiao S."/>
        </authorList>
    </citation>
    <scope>NUCLEOTIDE SEQUENCE [LARGE SCALE GENOMIC DNA]</scope>
    <source>
        <strain evidence="6">UMSG1</strain>
    </source>
</reference>
<evidence type="ECO:0000313" key="6">
    <source>
        <dbReference type="EMBL" id="RKF72943.1"/>
    </source>
</evidence>
<name>A0A420IEH4_9PEZI</name>
<evidence type="ECO:0000256" key="2">
    <source>
        <dbReference type="ARBA" id="ARBA00010901"/>
    </source>
</evidence>
<proteinExistence type="inferred from homology"/>
<evidence type="ECO:0000256" key="1">
    <source>
        <dbReference type="ARBA" id="ARBA00004173"/>
    </source>
</evidence>
<dbReference type="Gene3D" id="1.20.5.500">
    <property type="entry name" value="Single helix bin"/>
    <property type="match status" value="1"/>
</dbReference>
<dbReference type="Pfam" id="PF04568">
    <property type="entry name" value="IATP"/>
    <property type="match status" value="1"/>
</dbReference>
<evidence type="ECO:0000313" key="7">
    <source>
        <dbReference type="Proteomes" id="UP000285326"/>
    </source>
</evidence>
<evidence type="ECO:0000256" key="4">
    <source>
        <dbReference type="RuleBase" id="RU368087"/>
    </source>
</evidence>
<protein>
    <recommendedName>
        <fullName evidence="4">ATPase inhibitor, mitochondrial</fullName>
    </recommendedName>
</protein>
<accession>A0A420IEH4</accession>
<comment type="similarity">
    <text evidence="2 4">Belongs to the ATPase inhibitor family.</text>
</comment>
<dbReference type="EMBL" id="MCBS01024640">
    <property type="protein sequence ID" value="RKF72943.1"/>
    <property type="molecule type" value="Genomic_DNA"/>
</dbReference>